<protein>
    <submittedName>
        <fullName evidence="7">Alpha/beta hydrolase</fullName>
    </submittedName>
</protein>
<evidence type="ECO:0000256" key="4">
    <source>
        <dbReference type="SAM" id="MobiDB-lite"/>
    </source>
</evidence>
<feature type="domain" description="AB hydrolase-1" evidence="6">
    <location>
        <begin position="124"/>
        <end position="486"/>
    </location>
</feature>
<proteinExistence type="inferred from homology"/>
<dbReference type="Gene3D" id="3.40.50.1820">
    <property type="entry name" value="alpha/beta hydrolase"/>
    <property type="match status" value="1"/>
</dbReference>
<keyword evidence="5" id="KW-0472">Membrane</keyword>
<feature type="region of interest" description="Disordered" evidence="4">
    <location>
        <begin position="48"/>
        <end position="78"/>
    </location>
</feature>
<dbReference type="Pfam" id="PF00561">
    <property type="entry name" value="Abhydrolase_1"/>
    <property type="match status" value="1"/>
</dbReference>
<dbReference type="PANTHER" id="PTHR43248:SF29">
    <property type="entry name" value="TRIPEPTIDYL AMINOPEPTIDASE"/>
    <property type="match status" value="1"/>
</dbReference>
<evidence type="ECO:0000256" key="2">
    <source>
        <dbReference type="ARBA" id="ARBA00022729"/>
    </source>
</evidence>
<keyword evidence="2" id="KW-0732">Signal</keyword>
<feature type="region of interest" description="Disordered" evidence="4">
    <location>
        <begin position="1"/>
        <end position="29"/>
    </location>
</feature>
<dbReference type="PANTHER" id="PTHR43248">
    <property type="entry name" value="2-SUCCINYL-6-HYDROXY-2,4-CYCLOHEXADIENE-1-CARBOXYLATE SYNTHASE"/>
    <property type="match status" value="1"/>
</dbReference>
<keyword evidence="8" id="KW-1185">Reference proteome</keyword>
<accession>A0ABU8N2N4</accession>
<keyword evidence="5" id="KW-1133">Transmembrane helix</keyword>
<feature type="compositionally biased region" description="Basic residues" evidence="4">
    <location>
        <begin position="19"/>
        <end position="29"/>
    </location>
</feature>
<comment type="similarity">
    <text evidence="1">Belongs to the peptidase S33 family.</text>
</comment>
<evidence type="ECO:0000313" key="8">
    <source>
        <dbReference type="Proteomes" id="UP001370100"/>
    </source>
</evidence>
<keyword evidence="3 7" id="KW-0378">Hydrolase</keyword>
<gene>
    <name evidence="7" type="ORF">WCD41_09350</name>
</gene>
<dbReference type="SUPFAM" id="SSF53474">
    <property type="entry name" value="alpha/beta-Hydrolases"/>
    <property type="match status" value="1"/>
</dbReference>
<evidence type="ECO:0000256" key="1">
    <source>
        <dbReference type="ARBA" id="ARBA00010088"/>
    </source>
</evidence>
<dbReference type="EMBL" id="JBBEGL010000002">
    <property type="protein sequence ID" value="MEJ2886652.1"/>
    <property type="molecule type" value="Genomic_DNA"/>
</dbReference>
<dbReference type="InterPro" id="IPR029058">
    <property type="entry name" value="AB_hydrolase_fold"/>
</dbReference>
<keyword evidence="5" id="KW-0812">Transmembrane</keyword>
<dbReference type="InterPro" id="IPR000073">
    <property type="entry name" value="AB_hydrolase_1"/>
</dbReference>
<evidence type="ECO:0000256" key="3">
    <source>
        <dbReference type="ARBA" id="ARBA00022801"/>
    </source>
</evidence>
<reference evidence="7 8" key="1">
    <citation type="submission" date="2024-03" db="EMBL/GenBank/DDBJ databases">
        <title>Actinomycetospora sp. OC33-EN06, a novel actinomycete isolated from wild orchid (Aerides multiflora).</title>
        <authorList>
            <person name="Suriyachadkun C."/>
        </authorList>
    </citation>
    <scope>NUCLEOTIDE SEQUENCE [LARGE SCALE GENOMIC DNA]</scope>
    <source>
        <strain evidence="7 8">OC33-EN06</strain>
    </source>
</reference>
<feature type="transmembrane region" description="Helical" evidence="5">
    <location>
        <begin position="31"/>
        <end position="49"/>
    </location>
</feature>
<organism evidence="7 8">
    <name type="scientific">Actinomycetospora aeridis</name>
    <dbReference type="NCBI Taxonomy" id="3129231"/>
    <lineage>
        <taxon>Bacteria</taxon>
        <taxon>Bacillati</taxon>
        <taxon>Actinomycetota</taxon>
        <taxon>Actinomycetes</taxon>
        <taxon>Pseudonocardiales</taxon>
        <taxon>Pseudonocardiaceae</taxon>
        <taxon>Actinomycetospora</taxon>
    </lineage>
</organism>
<evidence type="ECO:0000313" key="7">
    <source>
        <dbReference type="EMBL" id="MEJ2886652.1"/>
    </source>
</evidence>
<sequence>MAQRHAEPDPFPTEQGRRGGNRRRRRRGARGVLVVAVAALAVAGCARGPEPGVPPIPMSSTSPAAEAPPPPPGPDGGARFAPCRGGLECASVAVPVDYANPAGPTLPIAIARRPATNPAAKVGVLLVNPGGPGGSGIEIVQAGVLPPEITDRFDVIGFDPRGVGDSFALQCPVGPDTPYLGDPDPGDPADEAATNAAVDRYDASCGQRYGDLLPHLGTRNVARDMDRIREALGEEQINYLGFSYGTSIGQTYAQLFPTRLRATVLDGVVDVSRPGLDSAQAESFENSLRQFDAACRADATCPVRADPIGTLDRVRARVTAAPLPVAGTTPLSAGLLEIGVVYPLYSKESWPQLAQALAAADRGDGTTMRALATAYFRGSNSDTYNAVTCLDNAWPTEDAQVFDAARATEARAPHFSGNVLVSGLTCADWPAPQQPLTPLEGYTGPPMLILGTTNDPATPYQNSVALAGRLPGSALLTYRGDGHTVYTSGVPCVDDAVNRYLLDTTLPAPNTVC</sequence>
<evidence type="ECO:0000256" key="5">
    <source>
        <dbReference type="SAM" id="Phobius"/>
    </source>
</evidence>
<dbReference type="RefSeq" id="WP_337713124.1">
    <property type="nucleotide sequence ID" value="NZ_JBBEGL010000002.1"/>
</dbReference>
<name>A0ABU8N2N4_9PSEU</name>
<dbReference type="Proteomes" id="UP001370100">
    <property type="component" value="Unassembled WGS sequence"/>
</dbReference>
<dbReference type="GO" id="GO:0016787">
    <property type="term" value="F:hydrolase activity"/>
    <property type="evidence" value="ECO:0007669"/>
    <property type="project" value="UniProtKB-KW"/>
</dbReference>
<comment type="caution">
    <text evidence="7">The sequence shown here is derived from an EMBL/GenBank/DDBJ whole genome shotgun (WGS) entry which is preliminary data.</text>
</comment>
<evidence type="ECO:0000259" key="6">
    <source>
        <dbReference type="Pfam" id="PF00561"/>
    </source>
</evidence>
<dbReference type="InterPro" id="IPR051601">
    <property type="entry name" value="Serine_prot/Carboxylest_S33"/>
</dbReference>